<evidence type="ECO:0000313" key="1">
    <source>
        <dbReference type="EMBL" id="MRX74407.1"/>
    </source>
</evidence>
<organism evidence="1 2">
    <name type="scientific">Metabacillus lacus</name>
    <dbReference type="NCBI Taxonomy" id="1983721"/>
    <lineage>
        <taxon>Bacteria</taxon>
        <taxon>Bacillati</taxon>
        <taxon>Bacillota</taxon>
        <taxon>Bacilli</taxon>
        <taxon>Bacillales</taxon>
        <taxon>Bacillaceae</taxon>
        <taxon>Metabacillus</taxon>
    </lineage>
</organism>
<protein>
    <submittedName>
        <fullName evidence="1">Uncharacterized protein</fullName>
    </submittedName>
</protein>
<name>A0A7X2M187_9BACI</name>
<dbReference type="Proteomes" id="UP000448867">
    <property type="component" value="Unassembled WGS sequence"/>
</dbReference>
<dbReference type="RefSeq" id="WP_154309852.1">
    <property type="nucleotide sequence ID" value="NZ_WKKI01000089.1"/>
</dbReference>
<proteinExistence type="predicted"/>
<reference evidence="1 2" key="1">
    <citation type="submission" date="2019-11" db="EMBL/GenBank/DDBJ databases">
        <title>Bacillus lacus genome.</title>
        <authorList>
            <person name="Allen C.J."/>
            <person name="Newman J.D."/>
        </authorList>
    </citation>
    <scope>NUCLEOTIDE SEQUENCE [LARGE SCALE GENOMIC DNA]</scope>
    <source>
        <strain evidence="1 2">KCTC 33946</strain>
    </source>
</reference>
<comment type="caution">
    <text evidence="1">The sequence shown here is derived from an EMBL/GenBank/DDBJ whole genome shotgun (WGS) entry which is preliminary data.</text>
</comment>
<dbReference type="AlphaFoldDB" id="A0A7X2M187"/>
<evidence type="ECO:0000313" key="2">
    <source>
        <dbReference type="Proteomes" id="UP000448867"/>
    </source>
</evidence>
<dbReference type="OrthoDB" id="2943911at2"/>
<dbReference type="EMBL" id="WKKI01000089">
    <property type="protein sequence ID" value="MRX74407.1"/>
    <property type="molecule type" value="Genomic_DNA"/>
</dbReference>
<gene>
    <name evidence="1" type="ORF">GJU40_20015</name>
</gene>
<sequence length="79" mass="8552">MNGDAKSRAEWFSYALTNIAVSVVGTKGVDKVATSVKLPNLKVEKSESQTQTVMQPALAGVPAYGYKRSHTIHLTQTPF</sequence>
<accession>A0A7X2M187</accession>
<keyword evidence="2" id="KW-1185">Reference proteome</keyword>